<feature type="region of interest" description="Disordered" evidence="1">
    <location>
        <begin position="71"/>
        <end position="103"/>
    </location>
</feature>
<organism evidence="2 3">
    <name type="scientific">Streptomyces rapamycinicus (strain ATCC 29253 / DSM 41530 / NRRL 5491 / AYB-994)</name>
    <name type="common">Streptomyces hygroscopicus (strain ATCC 29253)</name>
    <dbReference type="NCBI Taxonomy" id="1343740"/>
    <lineage>
        <taxon>Bacteria</taxon>
        <taxon>Bacillati</taxon>
        <taxon>Actinomycetota</taxon>
        <taxon>Actinomycetes</taxon>
        <taxon>Kitasatosporales</taxon>
        <taxon>Streptomycetaceae</taxon>
        <taxon>Streptomyces</taxon>
        <taxon>Streptomyces violaceusniger group</taxon>
    </lineage>
</organism>
<reference evidence="2 3" key="1">
    <citation type="journal article" date="2018" name="J. Biol. Chem.">
        <title>Discovery of the actinoplanic acid pathway in Streptomyces rapamycinicus reveals a genetically conserved synergism with rapamycin.</title>
        <authorList>
            <person name="Mrak P."/>
            <person name="Krastel P."/>
            <person name="Pivk Lukancic P."/>
            <person name="Tao J."/>
            <person name="Pistorius D."/>
            <person name="Moore C.M."/>
        </authorList>
    </citation>
    <scope>NUCLEOTIDE SEQUENCE [LARGE SCALE GENOMIC DNA]</scope>
    <source>
        <strain evidence="2 3">NRRL 5491</strain>
    </source>
</reference>
<dbReference type="EMBL" id="QYCY01000002">
    <property type="protein sequence ID" value="RLV74879.1"/>
    <property type="molecule type" value="Genomic_DNA"/>
</dbReference>
<evidence type="ECO:0000313" key="3">
    <source>
        <dbReference type="Proteomes" id="UP000281594"/>
    </source>
</evidence>
<gene>
    <name evidence="2" type="ORF">D3C57_136675</name>
</gene>
<dbReference type="eggNOG" id="COG2188">
    <property type="taxonomic scope" value="Bacteria"/>
</dbReference>
<dbReference type="KEGG" id="src:M271_06820"/>
<evidence type="ECO:0000313" key="2">
    <source>
        <dbReference type="EMBL" id="RLV74879.1"/>
    </source>
</evidence>
<dbReference type="HOGENOM" id="CLU_2262313_0_0_11"/>
<dbReference type="Gene3D" id="3.40.1410.10">
    <property type="entry name" value="Chorismate lyase-like"/>
    <property type="match status" value="1"/>
</dbReference>
<name>A0A0A0NA62_STRRN</name>
<evidence type="ECO:0000256" key="1">
    <source>
        <dbReference type="SAM" id="MobiDB-lite"/>
    </source>
</evidence>
<dbReference type="RefSeq" id="WP_020866389.1">
    <property type="nucleotide sequence ID" value="NC_022785.1"/>
</dbReference>
<comment type="caution">
    <text evidence="2">The sequence shown here is derived from an EMBL/GenBank/DDBJ whole genome shotgun (WGS) entry which is preliminary data.</text>
</comment>
<protein>
    <submittedName>
        <fullName evidence="2">Uncharacterized protein</fullName>
    </submittedName>
</protein>
<dbReference type="AlphaFoldDB" id="A0A0A0NA62"/>
<dbReference type="Proteomes" id="UP000281594">
    <property type="component" value="Unassembled WGS sequence"/>
</dbReference>
<dbReference type="SUPFAM" id="SSF64288">
    <property type="entry name" value="Chorismate lyase-like"/>
    <property type="match status" value="1"/>
</dbReference>
<dbReference type="InterPro" id="IPR028978">
    <property type="entry name" value="Chorismate_lyase_/UTRA_dom_sf"/>
</dbReference>
<sequence length="103" mass="10832">MCITSTRRDPGSPDEVVSWARVYLEPGDAKAVAGDLEESRRLIADSIEARTGRAVKRVVQQVRAVGVPVEAATHLGVEPGSPGLARSARTPTSPEVSSSPKPS</sequence>
<feature type="compositionally biased region" description="Polar residues" evidence="1">
    <location>
        <begin position="89"/>
        <end position="103"/>
    </location>
</feature>
<dbReference type="STRING" id="1343740.M271_06820"/>
<accession>A0A0A0NA62</accession>
<proteinExistence type="predicted"/>